<evidence type="ECO:0000313" key="2">
    <source>
        <dbReference type="EMBL" id="GIE13128.1"/>
    </source>
</evidence>
<dbReference type="EMBL" id="BOMM01000047">
    <property type="protein sequence ID" value="GIE13128.1"/>
    <property type="molecule type" value="Genomic_DNA"/>
</dbReference>
<dbReference type="RefSeq" id="WP_203819579.1">
    <property type="nucleotide sequence ID" value="NZ_BAAABP010000052.1"/>
</dbReference>
<name>A0A919MEU4_9ACTN</name>
<dbReference type="Gene3D" id="2.60.20.10">
    <property type="entry name" value="Crystallins"/>
    <property type="match status" value="1"/>
</dbReference>
<protein>
    <recommendedName>
        <fullName evidence="4">Peptidase inhibitor family I36</fullName>
    </recommendedName>
</protein>
<feature type="chain" id="PRO_5039236958" description="Peptidase inhibitor family I36" evidence="1">
    <location>
        <begin position="25"/>
        <end position="164"/>
    </location>
</feature>
<organism evidence="2 3">
    <name type="scientific">Paractinoplanes ferrugineus</name>
    <dbReference type="NCBI Taxonomy" id="113564"/>
    <lineage>
        <taxon>Bacteria</taxon>
        <taxon>Bacillati</taxon>
        <taxon>Actinomycetota</taxon>
        <taxon>Actinomycetes</taxon>
        <taxon>Micromonosporales</taxon>
        <taxon>Micromonosporaceae</taxon>
        <taxon>Paractinoplanes</taxon>
    </lineage>
</organism>
<keyword evidence="1" id="KW-0732">Signal</keyword>
<dbReference type="Proteomes" id="UP000598174">
    <property type="component" value="Unassembled WGS sequence"/>
</dbReference>
<keyword evidence="3" id="KW-1185">Reference proteome</keyword>
<accession>A0A919MEU4</accession>
<feature type="signal peptide" evidence="1">
    <location>
        <begin position="1"/>
        <end position="24"/>
    </location>
</feature>
<evidence type="ECO:0000313" key="3">
    <source>
        <dbReference type="Proteomes" id="UP000598174"/>
    </source>
</evidence>
<dbReference type="AlphaFoldDB" id="A0A919MEU4"/>
<proteinExistence type="predicted"/>
<sequence length="164" mass="17781">MSRIRKALAGLAVIIMTVAGAAFAGATPAQAASWTDCPSSDSNSSGYVCLWENANYTGGRWQAAKLTLEGGFSAGVDGCYNLDGSSYTNGHAVRDTASSWAIRNAQDNYPGAWNYKVYFFEWVNCNFNGNYRFYTGNNNYAVSDLSTLTPNWDNTVASILVTKF</sequence>
<comment type="caution">
    <text evidence="2">The sequence shown here is derived from an EMBL/GenBank/DDBJ whole genome shotgun (WGS) entry which is preliminary data.</text>
</comment>
<reference evidence="2" key="1">
    <citation type="submission" date="2021-01" db="EMBL/GenBank/DDBJ databases">
        <title>Whole genome shotgun sequence of Actinoplanes ferrugineus NBRC 15555.</title>
        <authorList>
            <person name="Komaki H."/>
            <person name="Tamura T."/>
        </authorList>
    </citation>
    <scope>NUCLEOTIDE SEQUENCE</scope>
    <source>
        <strain evidence="2">NBRC 15555</strain>
    </source>
</reference>
<gene>
    <name evidence="2" type="ORF">Afe05nite_49680</name>
</gene>
<evidence type="ECO:0008006" key="4">
    <source>
        <dbReference type="Google" id="ProtNLM"/>
    </source>
</evidence>
<evidence type="ECO:0000256" key="1">
    <source>
        <dbReference type="SAM" id="SignalP"/>
    </source>
</evidence>